<dbReference type="AlphaFoldDB" id="A0A926KUP9"/>
<dbReference type="InterPro" id="IPR050272">
    <property type="entry name" value="Isochorismatase-like_hydrls"/>
</dbReference>
<dbReference type="Proteomes" id="UP000650466">
    <property type="component" value="Unassembled WGS sequence"/>
</dbReference>
<comment type="similarity">
    <text evidence="1">Belongs to the isochorismatase family.</text>
</comment>
<dbReference type="Pfam" id="PF00857">
    <property type="entry name" value="Isochorismatase"/>
    <property type="match status" value="1"/>
</dbReference>
<dbReference type="RefSeq" id="WP_188176262.1">
    <property type="nucleotide sequence ID" value="NZ_JACVVD010000007.1"/>
</dbReference>
<organism evidence="4 5">
    <name type="scientific">Paenibacillus sedimenti</name>
    <dbReference type="NCBI Taxonomy" id="2770274"/>
    <lineage>
        <taxon>Bacteria</taxon>
        <taxon>Bacillati</taxon>
        <taxon>Bacillota</taxon>
        <taxon>Bacilli</taxon>
        <taxon>Bacillales</taxon>
        <taxon>Paenibacillaceae</taxon>
        <taxon>Paenibacillus</taxon>
    </lineage>
</organism>
<dbReference type="CDD" id="cd01014">
    <property type="entry name" value="nicotinamidase_related"/>
    <property type="match status" value="1"/>
</dbReference>
<dbReference type="GO" id="GO:0016787">
    <property type="term" value="F:hydrolase activity"/>
    <property type="evidence" value="ECO:0007669"/>
    <property type="project" value="UniProtKB-KW"/>
</dbReference>
<evidence type="ECO:0000256" key="1">
    <source>
        <dbReference type="ARBA" id="ARBA00006336"/>
    </source>
</evidence>
<dbReference type="PANTHER" id="PTHR43540:SF1">
    <property type="entry name" value="ISOCHORISMATASE HYDROLASE"/>
    <property type="match status" value="1"/>
</dbReference>
<feature type="domain" description="Isochorismatase-like" evidence="3">
    <location>
        <begin position="4"/>
        <end position="171"/>
    </location>
</feature>
<keyword evidence="5" id="KW-1185">Reference proteome</keyword>
<evidence type="ECO:0000313" key="5">
    <source>
        <dbReference type="Proteomes" id="UP000650466"/>
    </source>
</evidence>
<dbReference type="InterPro" id="IPR036380">
    <property type="entry name" value="Isochorismatase-like_sf"/>
</dbReference>
<comment type="caution">
    <text evidence="4">The sequence shown here is derived from an EMBL/GenBank/DDBJ whole genome shotgun (WGS) entry which is preliminary data.</text>
</comment>
<dbReference type="PANTHER" id="PTHR43540">
    <property type="entry name" value="PEROXYUREIDOACRYLATE/UREIDOACRYLATE AMIDOHYDROLASE-RELATED"/>
    <property type="match status" value="1"/>
</dbReference>
<evidence type="ECO:0000256" key="2">
    <source>
        <dbReference type="ARBA" id="ARBA00022801"/>
    </source>
</evidence>
<dbReference type="EMBL" id="JACVVD010000007">
    <property type="protein sequence ID" value="MBD0382484.1"/>
    <property type="molecule type" value="Genomic_DNA"/>
</dbReference>
<dbReference type="SUPFAM" id="SSF52499">
    <property type="entry name" value="Isochorismatase-like hydrolases"/>
    <property type="match status" value="1"/>
</dbReference>
<dbReference type="Gene3D" id="3.40.50.850">
    <property type="entry name" value="Isochorismatase-like"/>
    <property type="match status" value="1"/>
</dbReference>
<dbReference type="InterPro" id="IPR000868">
    <property type="entry name" value="Isochorismatase-like_dom"/>
</dbReference>
<accession>A0A926KUP9</accession>
<gene>
    <name evidence="4" type="ORF">ICC18_20405</name>
</gene>
<name>A0A926KUP9_9BACL</name>
<evidence type="ECO:0000313" key="4">
    <source>
        <dbReference type="EMBL" id="MBD0382484.1"/>
    </source>
</evidence>
<protein>
    <submittedName>
        <fullName evidence="4">Cysteine hydrolase</fullName>
    </submittedName>
</protein>
<sequence length="186" mass="20860">MMGLIVIDVQKAFDDPTWGPRNNPQAEEQIAFLLEAWRNRKLPIFHIRHVSQSRFAKGTIGFEFKAQAMPLAGETVLEKTVNSAFIGTDLEQRLRAMACDTVVIVGLTTNHCVETTTRMAGNLGFKTYLVSDATATFDRMGPDGFVHKAEDVHRMTLANLHEEFATIVTTSELMELFSWRIIDSSP</sequence>
<proteinExistence type="inferred from homology"/>
<reference evidence="4" key="1">
    <citation type="submission" date="2020-09" db="EMBL/GenBank/DDBJ databases">
        <title>Draft Genome Sequence of Paenibacillus sp. WST5.</title>
        <authorList>
            <person name="Bao Z."/>
        </authorList>
    </citation>
    <scope>NUCLEOTIDE SEQUENCE</scope>
    <source>
        <strain evidence="4">WST5</strain>
    </source>
</reference>
<keyword evidence="2 4" id="KW-0378">Hydrolase</keyword>
<evidence type="ECO:0000259" key="3">
    <source>
        <dbReference type="Pfam" id="PF00857"/>
    </source>
</evidence>